<dbReference type="PANTHER" id="PTHR47926">
    <property type="entry name" value="PENTATRICOPEPTIDE REPEAT-CONTAINING PROTEIN"/>
    <property type="match status" value="1"/>
</dbReference>
<dbReference type="FunFam" id="1.25.40.10:FF:000341">
    <property type="entry name" value="Pentatricopeptide repeat-containing protein chloroplastic"/>
    <property type="match status" value="1"/>
</dbReference>
<name>A0A8B7CBI7_PHODC</name>
<comment type="subcellular location">
    <subcellularLocation>
        <location evidence="1">Plastid</location>
        <location evidence="1">Chloroplast</location>
    </subcellularLocation>
</comment>
<dbReference type="AlphaFoldDB" id="A0A8B7CBI7"/>
<sequence length="977" mass="109267">MSSIFHNLSLVQPFLSNSNKAPQLMALSFNLTRYQHPSLNLATSACPKAPPSHLSILSQDPTNKISPLREVCKHGSLREAFLSLTNLSLQSPPRSPSQEAYSSILELCASRKAIFQGQQIHSHIVKTNSLLEDGFLSTKLMFMYGKCGHLSAAQRLFEEMPQRTIFAWNALIGAYASHGLPFKAVELYHEMWISGLMPDACTFASVLKACSGLEDIHCGTEIHGAAIKCGFDSTTFVANALVSMYAKSRQFDSAVLLFERLHGRRDVVSWNSMISACLQNWKFFEALTLFGEMHKGGILMNSYTAVGVLQACAELSLLQLGMEIHASLLKCNREFEIYEGNALAVMYAKCGRMGEAVRIFGEMGEKDNVSWNSVLSGYVQNGLYEEAIGFFNEMLECGFKPDQVSVTSIASALGRLRNLMTGKEVHAYAIKQGFDSDLQVGNTVMDMYTKCSHVYYAERVFHKMPAKDYISWTTVIACYAQNSCYMKALEMFREVQKWGLEVDSMMIGSVLQACSGLECLSLLKQIHGYTVRHGLLDLVLQNTIIDVCGECGKVNHAFHVFGRIENKDVVSWTSMITCYVRNGLLNKALSLFIDMKEANIEPDSVALVSILAATAGLSSLVKGIEIHGYLIRRSLITDGSVSSSLVDMYAQCGNIENSFKIFDRARCKDLVLWTTMISACGMHGRGKDSIELFREMQEMGLIPDHIAFLALLYACSHSGLVSDGKHYLETMTSEYGLEPWPEHYACVVDLLGRSGRVEEAYRFIKSMPVEPTAAVWCALLGACRVYLNHKLGEVAAEKLLELEPENPGNYVLVSNIFASMGKWKNVEMVRTRMQERGLRKDPACSWIEVGNKVHAFVARDTSHADSVAIYTMLAEIMQRLEVECDYVEDTRFVLHDVREEEKKRLLHGHSERLAITFGLIQTSEGTPIRITKNLRVCGDCHEFTKLVSKLFEREIVVRDANRFHHFRGGSCSCNDFW</sequence>
<reference evidence="9" key="1">
    <citation type="journal article" date="2019" name="Nat. Commun.">
        <title>Genome-wide association mapping of date palm fruit traits.</title>
        <authorList>
            <person name="Hazzouri K.M."/>
            <person name="Gros-Balthazard M."/>
            <person name="Flowers J.M."/>
            <person name="Copetti D."/>
            <person name="Lemansour A."/>
            <person name="Lebrun M."/>
            <person name="Masmoudi K."/>
            <person name="Ferrand S."/>
            <person name="Dhar M.I."/>
            <person name="Fresquez Z.A."/>
            <person name="Rosas U."/>
            <person name="Zhang J."/>
            <person name="Talag J."/>
            <person name="Lee S."/>
            <person name="Kudrna D."/>
            <person name="Powell R.F."/>
            <person name="Leitch I.J."/>
            <person name="Krueger R.R."/>
            <person name="Wing R.A."/>
            <person name="Amiri K.M.A."/>
            <person name="Purugganan M.D."/>
        </authorList>
    </citation>
    <scope>NUCLEOTIDE SEQUENCE [LARGE SCALE GENOMIC DNA]</scope>
    <source>
        <strain evidence="9">cv. Khalas</strain>
    </source>
</reference>
<dbReference type="KEGG" id="pda:103711434"/>
<dbReference type="PANTHER" id="PTHR47926:SF377">
    <property type="entry name" value="OS04G0469400 PROTEIN"/>
    <property type="match status" value="1"/>
</dbReference>
<comment type="similarity">
    <text evidence="2">Belongs to the PPR family. PCMP-H subfamily.</text>
</comment>
<feature type="repeat" description="PPR" evidence="7">
    <location>
        <begin position="164"/>
        <end position="198"/>
    </location>
</feature>
<dbReference type="SUPFAM" id="SSF48452">
    <property type="entry name" value="TPR-like"/>
    <property type="match status" value="1"/>
</dbReference>
<feature type="repeat" description="PPR" evidence="7">
    <location>
        <begin position="266"/>
        <end position="300"/>
    </location>
</feature>
<evidence type="ECO:0000259" key="8">
    <source>
        <dbReference type="Pfam" id="PF14432"/>
    </source>
</evidence>
<dbReference type="Pfam" id="PF01535">
    <property type="entry name" value="PPR"/>
    <property type="match status" value="7"/>
</dbReference>
<dbReference type="RefSeq" id="XP_008795794.4">
    <property type="nucleotide sequence ID" value="XM_008797572.4"/>
</dbReference>
<keyword evidence="3" id="KW-0150">Chloroplast</keyword>
<evidence type="ECO:0000256" key="7">
    <source>
        <dbReference type="PROSITE-ProRule" id="PRU00708"/>
    </source>
</evidence>
<evidence type="ECO:0000313" key="9">
    <source>
        <dbReference type="Proteomes" id="UP000228380"/>
    </source>
</evidence>
<dbReference type="Pfam" id="PF14432">
    <property type="entry name" value="DYW_deaminase"/>
    <property type="match status" value="1"/>
</dbReference>
<dbReference type="Proteomes" id="UP000228380">
    <property type="component" value="Chromosome 16"/>
</dbReference>
<feature type="repeat" description="PPR" evidence="7">
    <location>
        <begin position="669"/>
        <end position="703"/>
    </location>
</feature>
<keyword evidence="5" id="KW-0677">Repeat</keyword>
<dbReference type="NCBIfam" id="TIGR00756">
    <property type="entry name" value="PPR"/>
    <property type="match status" value="6"/>
</dbReference>
<keyword evidence="9" id="KW-1185">Reference proteome</keyword>
<feature type="repeat" description="PPR" evidence="7">
    <location>
        <begin position="568"/>
        <end position="602"/>
    </location>
</feature>
<reference evidence="10" key="2">
    <citation type="submission" date="2025-08" db="UniProtKB">
        <authorList>
            <consortium name="RefSeq"/>
        </authorList>
    </citation>
    <scope>IDENTIFICATION</scope>
    <source>
        <tissue evidence="10">Young leaves</tissue>
    </source>
</reference>
<dbReference type="FunFam" id="1.25.40.10:FF:000690">
    <property type="entry name" value="Pentatricopeptide repeat-containing protein"/>
    <property type="match status" value="1"/>
</dbReference>
<dbReference type="FunFam" id="1.25.40.10:FF:000395">
    <property type="entry name" value="Pentatricopeptide repeat-containing protein chloroplastic"/>
    <property type="match status" value="1"/>
</dbReference>
<proteinExistence type="inferred from homology"/>
<dbReference type="GO" id="GO:0009451">
    <property type="term" value="P:RNA modification"/>
    <property type="evidence" value="ECO:0007669"/>
    <property type="project" value="InterPro"/>
</dbReference>
<keyword evidence="4" id="KW-0934">Plastid</keyword>
<protein>
    <submittedName>
        <fullName evidence="10">Pentatricopeptide repeat-containing protein At3g63370, chloroplastic</fullName>
    </submittedName>
</protein>
<dbReference type="FunFam" id="1.25.40.10:FF:000725">
    <property type="entry name" value="Pentatricopeptide repeat-containing protein At3g63370, chloroplastic"/>
    <property type="match status" value="1"/>
</dbReference>
<dbReference type="InterPro" id="IPR046960">
    <property type="entry name" value="PPR_At4g14850-like_plant"/>
</dbReference>
<dbReference type="FunFam" id="1.25.40.10:FF:000073">
    <property type="entry name" value="Pentatricopeptide repeat-containing protein chloroplastic"/>
    <property type="match status" value="1"/>
</dbReference>
<dbReference type="InterPro" id="IPR011990">
    <property type="entry name" value="TPR-like_helical_dom_sf"/>
</dbReference>
<dbReference type="InterPro" id="IPR002885">
    <property type="entry name" value="PPR_rpt"/>
</dbReference>
<dbReference type="FunFam" id="1.25.40.10:FF:000285">
    <property type="entry name" value="Pentatricopeptide repeat-containing protein, chloroplastic"/>
    <property type="match status" value="1"/>
</dbReference>
<dbReference type="InterPro" id="IPR046848">
    <property type="entry name" value="E_motif"/>
</dbReference>
<dbReference type="GeneID" id="103711434"/>
<dbReference type="GO" id="GO:0009507">
    <property type="term" value="C:chloroplast"/>
    <property type="evidence" value="ECO:0007669"/>
    <property type="project" value="UniProtKB-SubCell"/>
</dbReference>
<evidence type="ECO:0000256" key="5">
    <source>
        <dbReference type="ARBA" id="ARBA00022737"/>
    </source>
</evidence>
<dbReference type="InterPro" id="IPR032867">
    <property type="entry name" value="DYW_dom"/>
</dbReference>
<dbReference type="PROSITE" id="PS51375">
    <property type="entry name" value="PPR"/>
    <property type="match status" value="6"/>
</dbReference>
<evidence type="ECO:0000256" key="6">
    <source>
        <dbReference type="ARBA" id="ARBA00022946"/>
    </source>
</evidence>
<dbReference type="GO" id="GO:0008270">
    <property type="term" value="F:zinc ion binding"/>
    <property type="evidence" value="ECO:0007669"/>
    <property type="project" value="InterPro"/>
</dbReference>
<feature type="repeat" description="PPR" evidence="7">
    <location>
        <begin position="367"/>
        <end position="401"/>
    </location>
</feature>
<evidence type="ECO:0000313" key="10">
    <source>
        <dbReference type="RefSeq" id="XP_008795794.4"/>
    </source>
</evidence>
<dbReference type="OrthoDB" id="1846880at2759"/>
<dbReference type="Pfam" id="PF20431">
    <property type="entry name" value="E_motif"/>
    <property type="match status" value="1"/>
</dbReference>
<evidence type="ECO:0000256" key="2">
    <source>
        <dbReference type="ARBA" id="ARBA00006643"/>
    </source>
</evidence>
<evidence type="ECO:0000256" key="4">
    <source>
        <dbReference type="ARBA" id="ARBA00022640"/>
    </source>
</evidence>
<accession>A0A8B7CBI7</accession>
<evidence type="ECO:0000256" key="1">
    <source>
        <dbReference type="ARBA" id="ARBA00004229"/>
    </source>
</evidence>
<dbReference type="Gene3D" id="1.25.40.10">
    <property type="entry name" value="Tetratricopeptide repeat domain"/>
    <property type="match status" value="5"/>
</dbReference>
<organism evidence="9 10">
    <name type="scientific">Phoenix dactylifera</name>
    <name type="common">Date palm</name>
    <dbReference type="NCBI Taxonomy" id="42345"/>
    <lineage>
        <taxon>Eukaryota</taxon>
        <taxon>Viridiplantae</taxon>
        <taxon>Streptophyta</taxon>
        <taxon>Embryophyta</taxon>
        <taxon>Tracheophyta</taxon>
        <taxon>Spermatophyta</taxon>
        <taxon>Magnoliopsida</taxon>
        <taxon>Liliopsida</taxon>
        <taxon>Arecaceae</taxon>
        <taxon>Coryphoideae</taxon>
        <taxon>Phoeniceae</taxon>
        <taxon>Phoenix</taxon>
    </lineage>
</organism>
<gene>
    <name evidence="10" type="primary">LOC103711434</name>
</gene>
<feature type="domain" description="DYW" evidence="8">
    <location>
        <begin position="886"/>
        <end position="977"/>
    </location>
</feature>
<dbReference type="GO" id="GO:0003729">
    <property type="term" value="F:mRNA binding"/>
    <property type="evidence" value="ECO:0007669"/>
    <property type="project" value="UniProtKB-ARBA"/>
</dbReference>
<feature type="repeat" description="PPR" evidence="7">
    <location>
        <begin position="468"/>
        <end position="502"/>
    </location>
</feature>
<dbReference type="Pfam" id="PF13041">
    <property type="entry name" value="PPR_2"/>
    <property type="match status" value="5"/>
</dbReference>
<evidence type="ECO:0000256" key="3">
    <source>
        <dbReference type="ARBA" id="ARBA00022528"/>
    </source>
</evidence>
<keyword evidence="6" id="KW-0809">Transit peptide</keyword>